<evidence type="ECO:0000313" key="2">
    <source>
        <dbReference type="Proteomes" id="UP000027345"/>
    </source>
</evidence>
<keyword evidence="2" id="KW-1185">Reference proteome</keyword>
<dbReference type="STRING" id="287986.DV20_25190"/>
<gene>
    <name evidence="1" type="ORF">DV20_25190</name>
</gene>
<organism evidence="1 2">
    <name type="scientific">Amycolatopsis rifamycinica</name>
    <dbReference type="NCBI Taxonomy" id="287986"/>
    <lineage>
        <taxon>Bacteria</taxon>
        <taxon>Bacillati</taxon>
        <taxon>Actinomycetota</taxon>
        <taxon>Actinomycetes</taxon>
        <taxon>Pseudonocardiales</taxon>
        <taxon>Pseudonocardiaceae</taxon>
        <taxon>Amycolatopsis</taxon>
    </lineage>
</organism>
<name>A0A066U0Q7_9PSEU</name>
<accession>A0A066U0Q7</accession>
<dbReference type="Proteomes" id="UP000027345">
    <property type="component" value="Unassembled WGS sequence"/>
</dbReference>
<dbReference type="eggNOG" id="ENOG5031SEN">
    <property type="taxonomic scope" value="Bacteria"/>
</dbReference>
<dbReference type="AlphaFoldDB" id="A0A066U0Q7"/>
<protein>
    <submittedName>
        <fullName evidence="1">Uncharacterized protein</fullName>
    </submittedName>
</protein>
<sequence length="97" mass="10654">MAGRPSREAVARWNEAYAEQTSALFAAMRSASDDLAAVRRLAHAYHAVAVAWRALSADLAAPLWARHASAVAAEEFERRARMEFDRADSAQRPGEIT</sequence>
<comment type="caution">
    <text evidence="1">The sequence shown here is derived from an EMBL/GenBank/DDBJ whole genome shotgun (WGS) entry which is preliminary data.</text>
</comment>
<dbReference type="EMBL" id="JMQI01000052">
    <property type="protein sequence ID" value="KDN19462.1"/>
    <property type="molecule type" value="Genomic_DNA"/>
</dbReference>
<proteinExistence type="predicted"/>
<evidence type="ECO:0000313" key="1">
    <source>
        <dbReference type="EMBL" id="KDN19462.1"/>
    </source>
</evidence>
<reference evidence="1 2" key="1">
    <citation type="submission" date="2014-05" db="EMBL/GenBank/DDBJ databases">
        <title>Draft genome sequence of Amycolatopsis rifamycinica DSM 46095.</title>
        <authorList>
            <person name="Lal R."/>
            <person name="Saxena A."/>
            <person name="Kumari R."/>
            <person name="Mukherjee U."/>
            <person name="Singh P."/>
            <person name="Sangwan N."/>
            <person name="Mahato N.K."/>
        </authorList>
    </citation>
    <scope>NUCLEOTIDE SEQUENCE [LARGE SCALE GENOMIC DNA]</scope>
    <source>
        <strain evidence="1 2">DSM 46095</strain>
    </source>
</reference>